<evidence type="ECO:0000256" key="3">
    <source>
        <dbReference type="ARBA" id="ARBA00022723"/>
    </source>
</evidence>
<dbReference type="Pfam" id="PF01512">
    <property type="entry name" value="Complex1_51K"/>
    <property type="match status" value="1"/>
</dbReference>
<dbReference type="Gene3D" id="3.50.50.60">
    <property type="entry name" value="FAD/NAD(P)-binding domain"/>
    <property type="match status" value="2"/>
</dbReference>
<evidence type="ECO:0000256" key="4">
    <source>
        <dbReference type="ARBA" id="ARBA00023004"/>
    </source>
</evidence>
<dbReference type="InterPro" id="IPR037207">
    <property type="entry name" value="Nuop51_4Fe4S-bd_sf"/>
</dbReference>
<dbReference type="PROSITE" id="PS51257">
    <property type="entry name" value="PROKAR_LIPOPROTEIN"/>
    <property type="match status" value="1"/>
</dbReference>
<evidence type="ECO:0000259" key="6">
    <source>
        <dbReference type="SMART" id="SM00928"/>
    </source>
</evidence>
<dbReference type="InterPro" id="IPR036249">
    <property type="entry name" value="Thioredoxin-like_sf"/>
</dbReference>
<dbReference type="SUPFAM" id="SSF140490">
    <property type="entry name" value="Nqo1C-terminal domain-like"/>
    <property type="match status" value="1"/>
</dbReference>
<dbReference type="GO" id="GO:0046872">
    <property type="term" value="F:metal ion binding"/>
    <property type="evidence" value="ECO:0007669"/>
    <property type="project" value="UniProtKB-KW"/>
</dbReference>
<dbReference type="SMART" id="SM00928">
    <property type="entry name" value="NADH_4Fe-4S"/>
    <property type="match status" value="1"/>
</dbReference>
<dbReference type="Gene3D" id="3.40.50.11540">
    <property type="entry name" value="NADH-ubiquinone oxidoreductase 51kDa subunit"/>
    <property type="match status" value="1"/>
</dbReference>
<dbReference type="InterPro" id="IPR019575">
    <property type="entry name" value="Nuop51_4Fe4S-bd"/>
</dbReference>
<comment type="similarity">
    <text evidence="1">Belongs to the complex I 51 kDa subunit family.</text>
</comment>
<dbReference type="GO" id="GO:0010181">
    <property type="term" value="F:FMN binding"/>
    <property type="evidence" value="ECO:0007669"/>
    <property type="project" value="InterPro"/>
</dbReference>
<dbReference type="SUPFAM" id="SSF46548">
    <property type="entry name" value="alpha-helical ferredoxin"/>
    <property type="match status" value="2"/>
</dbReference>
<dbReference type="InterPro" id="IPR028261">
    <property type="entry name" value="DPD_II"/>
</dbReference>
<organism evidence="7 8">
    <name type="scientific">candidate division TA06 bacterium</name>
    <dbReference type="NCBI Taxonomy" id="2250710"/>
    <lineage>
        <taxon>Bacteria</taxon>
        <taxon>Bacteria division TA06</taxon>
    </lineage>
</organism>
<dbReference type="CDD" id="cd02980">
    <property type="entry name" value="TRX_Fd_family"/>
    <property type="match status" value="1"/>
</dbReference>
<keyword evidence="5" id="KW-0411">Iron-sulfur</keyword>
<dbReference type="SUPFAM" id="SSF142019">
    <property type="entry name" value="Nqo1 FMN-binding domain-like"/>
    <property type="match status" value="1"/>
</dbReference>
<dbReference type="InterPro" id="IPR036188">
    <property type="entry name" value="FAD/NAD-bd_sf"/>
</dbReference>
<dbReference type="Gene3D" id="3.40.30.10">
    <property type="entry name" value="Glutaredoxin"/>
    <property type="match status" value="1"/>
</dbReference>
<dbReference type="PRINTS" id="PR00419">
    <property type="entry name" value="ADXRDTASE"/>
</dbReference>
<dbReference type="FunFam" id="3.40.50.11540:FF:000001">
    <property type="entry name" value="NADH dehydrogenase [ubiquinone] flavoprotein 1, mitochondrial"/>
    <property type="match status" value="1"/>
</dbReference>
<dbReference type="GO" id="GO:0051539">
    <property type="term" value="F:4 iron, 4 sulfur cluster binding"/>
    <property type="evidence" value="ECO:0007669"/>
    <property type="project" value="UniProtKB-KW"/>
</dbReference>
<dbReference type="AlphaFoldDB" id="A0A523UXW4"/>
<evidence type="ECO:0000256" key="1">
    <source>
        <dbReference type="ARBA" id="ARBA00007523"/>
    </source>
</evidence>
<dbReference type="Pfam" id="PF10589">
    <property type="entry name" value="NADH_4Fe-4S"/>
    <property type="match status" value="1"/>
</dbReference>
<dbReference type="SUPFAM" id="SSF142984">
    <property type="entry name" value="Nqo1 middle domain-like"/>
    <property type="match status" value="1"/>
</dbReference>
<sequence length="1035" mass="113188">MERYRTHVMVCSGSGCASNAGFDVRGALENEIRRFDLEDEVLVASIGCMGVCAQGPIMIVQPDGIFYQLFTKEDIPHLVEEHLLKGRPVKRLMYTPSEWEMPIPKMSDIGFFAKQRLIVLRNRGLIDPENIEEYIARDGYRALAKALTSMSPEEIVQEVKDSGLRGRGGAGFPTGRKWELARSSPGDEKYIICNADEGDPGAYMDRCIIESDPHSVLEGMTIGAKAIGSSHGFVYIRNEYPLALERLTRAVEQARDYGLLGKNMLGTDFDFEVSIHRGAGAFVCGEETALMASIEGRAGRPRPRPPYPAEKGLWGKPTNINNVETWANVPPIILRKAKWFSDIGTETSKGTKVFSLVGKINNTGLVEVPMGIPLREIIYDIGGGIPDNKKFKAVQTGGPSGGCIPSDLLDLQVDYEELAKIGSIMGSGGMVVMDETTCMVDVARYFLTFTLDESCGQCTPCREGIERMLDILTEICEGRGKNGDVDLLEELGHAIVDGSLCGLGSTAPNPVLSTIRYFRNEYEAHIRQKRCSAAVCTEIVSSPCQHTCPIDTEAAVYIALAAQGKFKEAFDVVRKDNPLPSVCGRVCHHPCEYRCKASEGGDPIAIRTIKRFLTDFAMESNIESVAKPERSKEERVAVIGSGPAGLTCAYYLTLNGYGTTVFEALPEVGGMLAIAIPHHRLPREVLSFDVESIKNAGVKIETNTALGEDISIDGLLEEGFKAIFIAIGAHKSLKLNIPNEDAEGVLDSIEFLKAVNLGKEVKIGKKVGIIGGGNAAVDAARVANRLPDCEKVTIVYRRTRAEMPAFKEEVDEGIEEGIDIQFLAAPVKVLTKDGKVTGIECIRMKLGDIDKSGRRRPVPIKGSEFTVELDTLIPAISERPDISFMTEKDQLKTSKWDTVVVDEETLTTSRAGVFAGGDVVTGPGTVVEAISAGKTAAESINKFLRGQSLAREYEVTRPSMYVESVKLTDEEIEQAQRPEMPALSAEERMKNFKEVTLGFTEEIAIKEARRCLRCDLGTEDAKKFLEESKHGKSNH</sequence>
<dbReference type="Gene3D" id="6.10.250.1450">
    <property type="match status" value="1"/>
</dbReference>
<protein>
    <submittedName>
        <fullName evidence="7">NADH-quinone oxidoreductase subunit NuoF</fullName>
    </submittedName>
</protein>
<evidence type="ECO:0000256" key="5">
    <source>
        <dbReference type="ARBA" id="ARBA00023014"/>
    </source>
</evidence>
<keyword evidence="4" id="KW-0408">Iron</keyword>
<evidence type="ECO:0000313" key="8">
    <source>
        <dbReference type="Proteomes" id="UP000315525"/>
    </source>
</evidence>
<evidence type="ECO:0000313" key="7">
    <source>
        <dbReference type="EMBL" id="TET47340.1"/>
    </source>
</evidence>
<dbReference type="PANTHER" id="PTHR43578">
    <property type="entry name" value="NADH-QUINONE OXIDOREDUCTASE SUBUNIT F"/>
    <property type="match status" value="1"/>
</dbReference>
<dbReference type="Proteomes" id="UP000315525">
    <property type="component" value="Unassembled WGS sequence"/>
</dbReference>
<gene>
    <name evidence="7" type="primary">nuoF</name>
    <name evidence="7" type="ORF">E3J62_01785</name>
</gene>
<dbReference type="PANTHER" id="PTHR43578:SF3">
    <property type="entry name" value="NADH-QUINONE OXIDOREDUCTASE SUBUNIT F"/>
    <property type="match status" value="1"/>
</dbReference>
<dbReference type="InterPro" id="IPR001949">
    <property type="entry name" value="NADH-UbQ_OxRdtase_51kDa_CS"/>
</dbReference>
<comment type="caution">
    <text evidence="7">The sequence shown here is derived from an EMBL/GenBank/DDBJ whole genome shotgun (WGS) entry which is preliminary data.</text>
</comment>
<feature type="domain" description="NADH-ubiquinone oxidoreductase 51kDa subunit iron-sulphur binding" evidence="6">
    <location>
        <begin position="440"/>
        <end position="485"/>
    </location>
</feature>
<dbReference type="SUPFAM" id="SSF51971">
    <property type="entry name" value="Nucleotide-binding domain"/>
    <property type="match status" value="1"/>
</dbReference>
<name>A0A523UXW4_UNCT6</name>
<reference evidence="7 8" key="1">
    <citation type="submission" date="2019-03" db="EMBL/GenBank/DDBJ databases">
        <title>Metabolic potential of uncultured bacteria and archaea associated with petroleum seepage in deep-sea sediments.</title>
        <authorList>
            <person name="Dong X."/>
            <person name="Hubert C."/>
        </authorList>
    </citation>
    <scope>NUCLEOTIDE SEQUENCE [LARGE SCALE GENOMIC DNA]</scope>
    <source>
        <strain evidence="7">E44_bin18</strain>
    </source>
</reference>
<dbReference type="InterPro" id="IPR011538">
    <property type="entry name" value="Nuo51_FMN-bd"/>
</dbReference>
<keyword evidence="3" id="KW-0479">Metal-binding</keyword>
<dbReference type="Pfam" id="PF14691">
    <property type="entry name" value="Fer4_20"/>
    <property type="match status" value="1"/>
</dbReference>
<dbReference type="EMBL" id="SOJN01000023">
    <property type="protein sequence ID" value="TET47340.1"/>
    <property type="molecule type" value="Genomic_DNA"/>
</dbReference>
<keyword evidence="2" id="KW-0004">4Fe-4S</keyword>
<dbReference type="FunFam" id="1.20.1440.230:FF:000001">
    <property type="entry name" value="Mitochondrial NADH dehydrogenase flavoprotein 1"/>
    <property type="match status" value="1"/>
</dbReference>
<dbReference type="SUPFAM" id="SSF52833">
    <property type="entry name" value="Thioredoxin-like"/>
    <property type="match status" value="1"/>
</dbReference>
<dbReference type="InterPro" id="IPR019554">
    <property type="entry name" value="Soluble_ligand-bd"/>
</dbReference>
<accession>A0A523UXW4</accession>
<dbReference type="GO" id="GO:0016491">
    <property type="term" value="F:oxidoreductase activity"/>
    <property type="evidence" value="ECO:0007669"/>
    <property type="project" value="InterPro"/>
</dbReference>
<dbReference type="NCBIfam" id="NF010120">
    <property type="entry name" value="PRK13596.1"/>
    <property type="match status" value="1"/>
</dbReference>
<dbReference type="InterPro" id="IPR023753">
    <property type="entry name" value="FAD/NAD-binding_dom"/>
</dbReference>
<dbReference type="GO" id="GO:0008137">
    <property type="term" value="F:NADH dehydrogenase (ubiquinone) activity"/>
    <property type="evidence" value="ECO:0007669"/>
    <property type="project" value="InterPro"/>
</dbReference>
<dbReference type="Pfam" id="PF07992">
    <property type="entry name" value="Pyr_redox_2"/>
    <property type="match status" value="1"/>
</dbReference>
<dbReference type="Gene3D" id="3.10.20.600">
    <property type="match status" value="1"/>
</dbReference>
<dbReference type="Gene3D" id="1.20.1440.230">
    <property type="entry name" value="NADH-ubiquinone oxidoreductase 51kDa subunit, iron-sulphur binding domain"/>
    <property type="match status" value="1"/>
</dbReference>
<proteinExistence type="inferred from homology"/>
<dbReference type="PROSITE" id="PS00645">
    <property type="entry name" value="COMPLEX1_51K_2"/>
    <property type="match status" value="1"/>
</dbReference>
<dbReference type="InterPro" id="IPR037225">
    <property type="entry name" value="Nuo51_FMN-bd_sf"/>
</dbReference>
<dbReference type="Pfam" id="PF10531">
    <property type="entry name" value="SLBB"/>
    <property type="match status" value="1"/>
</dbReference>
<evidence type="ECO:0000256" key="2">
    <source>
        <dbReference type="ARBA" id="ARBA00022485"/>
    </source>
</evidence>